<dbReference type="OrthoDB" id="538336at2759"/>
<evidence type="ECO:0000313" key="2">
    <source>
        <dbReference type="EMBL" id="VDN36969.1"/>
    </source>
</evidence>
<dbReference type="EMBL" id="UYRV01130572">
    <property type="protein sequence ID" value="VDN36969.1"/>
    <property type="molecule type" value="Genomic_DNA"/>
</dbReference>
<protein>
    <submittedName>
        <fullName evidence="2">Uncharacterized protein</fullName>
    </submittedName>
</protein>
<dbReference type="AlphaFoldDB" id="A0A3P7R7P0"/>
<reference evidence="2 3" key="1">
    <citation type="submission" date="2018-11" db="EMBL/GenBank/DDBJ databases">
        <authorList>
            <consortium name="Pathogen Informatics"/>
        </authorList>
    </citation>
    <scope>NUCLEOTIDE SEQUENCE [LARGE SCALE GENOMIC DNA]</scope>
</reference>
<gene>
    <name evidence="2" type="ORF">CGOC_LOCUS13352</name>
</gene>
<sequence>MTKSAFSIFADRNIALETFLHSSRLNELRDSFDPSRTFEGENFMILRQASNIMLEWTRAGKSDSPMKNFEMLNNKQPQRFKNFGEDIIEGEFPLVHTFENSETEFADVLHAYRWLIVYYLNETRESFDEWMKANGGDTFEARNRSQAEHTAIQWAAHTYRELEDPRIRQVSRNKANN</sequence>
<dbReference type="GO" id="GO:0005504">
    <property type="term" value="F:fatty acid binding"/>
    <property type="evidence" value="ECO:0007669"/>
    <property type="project" value="TreeGrafter"/>
</dbReference>
<dbReference type="PANTHER" id="PTHR10909:SF390">
    <property type="entry name" value="PEROXISOMAL ACYL-COENZYME A OXIDASE 3"/>
    <property type="match status" value="1"/>
</dbReference>
<dbReference type="GO" id="GO:0005777">
    <property type="term" value="C:peroxisome"/>
    <property type="evidence" value="ECO:0007669"/>
    <property type="project" value="InterPro"/>
</dbReference>
<evidence type="ECO:0000256" key="1">
    <source>
        <dbReference type="ARBA" id="ARBA00005189"/>
    </source>
</evidence>
<dbReference type="GO" id="GO:0055088">
    <property type="term" value="P:lipid homeostasis"/>
    <property type="evidence" value="ECO:0007669"/>
    <property type="project" value="TreeGrafter"/>
</dbReference>
<dbReference type="GO" id="GO:0016402">
    <property type="term" value="F:pristanoyl-CoA oxidase activity"/>
    <property type="evidence" value="ECO:0007669"/>
    <property type="project" value="TreeGrafter"/>
</dbReference>
<accession>A0A3P7R7P0</accession>
<keyword evidence="3" id="KW-1185">Reference proteome</keyword>
<proteinExistence type="predicted"/>
<dbReference type="InterPro" id="IPR012258">
    <property type="entry name" value="Acyl-CoA_oxidase"/>
</dbReference>
<organism evidence="2 3">
    <name type="scientific">Cylicostephanus goldi</name>
    <name type="common">Nematode worm</name>
    <dbReference type="NCBI Taxonomy" id="71465"/>
    <lineage>
        <taxon>Eukaryota</taxon>
        <taxon>Metazoa</taxon>
        <taxon>Ecdysozoa</taxon>
        <taxon>Nematoda</taxon>
        <taxon>Chromadorea</taxon>
        <taxon>Rhabditida</taxon>
        <taxon>Rhabditina</taxon>
        <taxon>Rhabditomorpha</taxon>
        <taxon>Strongyloidea</taxon>
        <taxon>Strongylidae</taxon>
        <taxon>Cylicostephanus</taxon>
    </lineage>
</organism>
<comment type="pathway">
    <text evidence="1">Lipid metabolism.</text>
</comment>
<dbReference type="GO" id="GO:0071949">
    <property type="term" value="F:FAD binding"/>
    <property type="evidence" value="ECO:0007669"/>
    <property type="project" value="InterPro"/>
</dbReference>
<evidence type="ECO:0000313" key="3">
    <source>
        <dbReference type="Proteomes" id="UP000271889"/>
    </source>
</evidence>
<dbReference type="GO" id="GO:0033540">
    <property type="term" value="P:fatty acid beta-oxidation using acyl-CoA oxidase"/>
    <property type="evidence" value="ECO:0007669"/>
    <property type="project" value="TreeGrafter"/>
</dbReference>
<name>A0A3P7R7P0_CYLGO</name>
<dbReference type="Proteomes" id="UP000271889">
    <property type="component" value="Unassembled WGS sequence"/>
</dbReference>
<dbReference type="PANTHER" id="PTHR10909">
    <property type="entry name" value="ELECTRON TRANSPORT OXIDOREDUCTASE"/>
    <property type="match status" value="1"/>
</dbReference>